<dbReference type="GO" id="GO:0032502">
    <property type="term" value="P:developmental process"/>
    <property type="evidence" value="ECO:0007669"/>
    <property type="project" value="TreeGrafter"/>
</dbReference>
<dbReference type="OrthoDB" id="10055449at2759"/>
<evidence type="ECO:0000256" key="5">
    <source>
        <dbReference type="ARBA" id="ARBA00023242"/>
    </source>
</evidence>
<evidence type="ECO:0000259" key="7">
    <source>
        <dbReference type="PROSITE" id="PS50888"/>
    </source>
</evidence>
<gene>
    <name evidence="8" type="ORF">BV898_05397</name>
</gene>
<dbReference type="Gene3D" id="4.10.280.10">
    <property type="entry name" value="Helix-loop-helix DNA-binding domain"/>
    <property type="match status" value="1"/>
</dbReference>
<dbReference type="CDD" id="cd11466">
    <property type="entry name" value="bHLH_TS_HAND"/>
    <property type="match status" value="1"/>
</dbReference>
<dbReference type="InterPro" id="IPR011598">
    <property type="entry name" value="bHLH_dom"/>
</dbReference>
<dbReference type="GO" id="GO:0005634">
    <property type="term" value="C:nucleus"/>
    <property type="evidence" value="ECO:0007669"/>
    <property type="project" value="UniProtKB-SubCell"/>
</dbReference>
<dbReference type="GO" id="GO:0000981">
    <property type="term" value="F:DNA-binding transcription factor activity, RNA polymerase II-specific"/>
    <property type="evidence" value="ECO:0007669"/>
    <property type="project" value="TreeGrafter"/>
</dbReference>
<evidence type="ECO:0000313" key="8">
    <source>
        <dbReference type="EMBL" id="OQV20575.1"/>
    </source>
</evidence>
<evidence type="ECO:0000256" key="2">
    <source>
        <dbReference type="ARBA" id="ARBA00023015"/>
    </source>
</evidence>
<dbReference type="Pfam" id="PF00010">
    <property type="entry name" value="HLH"/>
    <property type="match status" value="1"/>
</dbReference>
<dbReference type="InterPro" id="IPR036638">
    <property type="entry name" value="HLH_DNA-bd_sf"/>
</dbReference>
<dbReference type="PROSITE" id="PS50888">
    <property type="entry name" value="BHLH"/>
    <property type="match status" value="1"/>
</dbReference>
<feature type="domain" description="BHLH" evidence="7">
    <location>
        <begin position="114"/>
        <end position="166"/>
    </location>
</feature>
<keyword evidence="3" id="KW-0238">DNA-binding</keyword>
<protein>
    <submittedName>
        <fullName evidence="8">Heart- and neural crest derivatives-expressed protein 2</fullName>
    </submittedName>
</protein>
<evidence type="ECO:0000256" key="6">
    <source>
        <dbReference type="SAM" id="MobiDB-lite"/>
    </source>
</evidence>
<dbReference type="FunFam" id="4.10.280.10:FF:000010">
    <property type="entry name" value="Scleraxis bHLH transcription factor"/>
    <property type="match status" value="1"/>
</dbReference>
<dbReference type="GO" id="GO:0046983">
    <property type="term" value="F:protein dimerization activity"/>
    <property type="evidence" value="ECO:0007669"/>
    <property type="project" value="InterPro"/>
</dbReference>
<keyword evidence="5" id="KW-0539">Nucleus</keyword>
<reference evidence="9" key="1">
    <citation type="submission" date="2017-01" db="EMBL/GenBank/DDBJ databases">
        <title>Comparative genomics of anhydrobiosis in the tardigrade Hypsibius dujardini.</title>
        <authorList>
            <person name="Yoshida Y."/>
            <person name="Koutsovoulos G."/>
            <person name="Laetsch D."/>
            <person name="Stevens L."/>
            <person name="Kumar S."/>
            <person name="Horikawa D."/>
            <person name="Ishino K."/>
            <person name="Komine S."/>
            <person name="Tomita M."/>
            <person name="Blaxter M."/>
            <person name="Arakawa K."/>
        </authorList>
    </citation>
    <scope>NUCLEOTIDE SEQUENCE [LARGE SCALE GENOMIC DNA]</scope>
    <source>
        <strain evidence="9">Z151</strain>
    </source>
</reference>
<dbReference type="Proteomes" id="UP000192578">
    <property type="component" value="Unassembled WGS sequence"/>
</dbReference>
<evidence type="ECO:0000256" key="4">
    <source>
        <dbReference type="ARBA" id="ARBA00023163"/>
    </source>
</evidence>
<evidence type="ECO:0000313" key="9">
    <source>
        <dbReference type="Proteomes" id="UP000192578"/>
    </source>
</evidence>
<comment type="subcellular location">
    <subcellularLocation>
        <location evidence="1">Nucleus</location>
    </subcellularLocation>
</comment>
<proteinExistence type="predicted"/>
<dbReference type="PANTHER" id="PTHR23349">
    <property type="entry name" value="BASIC HELIX-LOOP-HELIX TRANSCRIPTION FACTOR, TWIST"/>
    <property type="match status" value="1"/>
</dbReference>
<dbReference type="EMBL" id="MTYJ01000029">
    <property type="protein sequence ID" value="OQV20575.1"/>
    <property type="molecule type" value="Genomic_DNA"/>
</dbReference>
<dbReference type="AlphaFoldDB" id="A0A1W0WZI4"/>
<keyword evidence="9" id="KW-1185">Reference proteome</keyword>
<sequence>MSLSFSSPDNYPSFPSNEAINCTDGAGSFGSPPYRVEATTPQYLRNYEVCSAGDSSSNRFYSWSSQSTHSSGSLTSTSPAESLASTCSLPNPYYGGITAAEKQQLFTPKIRVVKRRVSANKKERRRTISINTAFTDLRDCIPNVPLDTKLSKIKTLKLATSYISWLMEVLQKSSDTTDGNAQSTIPPDGFQSILTRTLESREDRRKRELLKVVASQQKKQTRRNRTGWPQHVWAQELNHSSKSA</sequence>
<evidence type="ECO:0000256" key="1">
    <source>
        <dbReference type="ARBA" id="ARBA00004123"/>
    </source>
</evidence>
<dbReference type="InterPro" id="IPR050283">
    <property type="entry name" value="E-box_TF_Regulators"/>
</dbReference>
<dbReference type="SUPFAM" id="SSF47459">
    <property type="entry name" value="HLH, helix-loop-helix DNA-binding domain"/>
    <property type="match status" value="1"/>
</dbReference>
<dbReference type="SMART" id="SM00353">
    <property type="entry name" value="HLH"/>
    <property type="match status" value="1"/>
</dbReference>
<evidence type="ECO:0000256" key="3">
    <source>
        <dbReference type="ARBA" id="ARBA00023125"/>
    </source>
</evidence>
<keyword evidence="2" id="KW-0805">Transcription regulation</keyword>
<dbReference type="GO" id="GO:0000977">
    <property type="term" value="F:RNA polymerase II transcription regulatory region sequence-specific DNA binding"/>
    <property type="evidence" value="ECO:0007669"/>
    <property type="project" value="TreeGrafter"/>
</dbReference>
<feature type="region of interest" description="Disordered" evidence="6">
    <location>
        <begin position="213"/>
        <end position="244"/>
    </location>
</feature>
<name>A0A1W0WZI4_HYPEX</name>
<keyword evidence="4" id="KW-0804">Transcription</keyword>
<accession>A0A1W0WZI4</accession>
<organism evidence="8 9">
    <name type="scientific">Hypsibius exemplaris</name>
    <name type="common">Freshwater tardigrade</name>
    <dbReference type="NCBI Taxonomy" id="2072580"/>
    <lineage>
        <taxon>Eukaryota</taxon>
        <taxon>Metazoa</taxon>
        <taxon>Ecdysozoa</taxon>
        <taxon>Tardigrada</taxon>
        <taxon>Eutardigrada</taxon>
        <taxon>Parachela</taxon>
        <taxon>Hypsibioidea</taxon>
        <taxon>Hypsibiidae</taxon>
        <taxon>Hypsibius</taxon>
    </lineage>
</organism>
<comment type="caution">
    <text evidence="8">The sequence shown here is derived from an EMBL/GenBank/DDBJ whole genome shotgun (WGS) entry which is preliminary data.</text>
</comment>
<dbReference type="PANTHER" id="PTHR23349:SF68">
    <property type="entry name" value="FI14601P"/>
    <property type="match status" value="1"/>
</dbReference>